<evidence type="ECO:0000313" key="2">
    <source>
        <dbReference type="EMBL" id="SHI09482.1"/>
    </source>
</evidence>
<name>A0A1M5YBX8_9BACT</name>
<dbReference type="Proteomes" id="UP000184139">
    <property type="component" value="Unassembled WGS sequence"/>
</dbReference>
<dbReference type="OrthoDB" id="5414729at2"/>
<proteinExistence type="predicted"/>
<keyword evidence="3" id="KW-1185">Reference proteome</keyword>
<accession>A0A1M5YBX8</accession>
<evidence type="ECO:0000313" key="3">
    <source>
        <dbReference type="Proteomes" id="UP000184139"/>
    </source>
</evidence>
<organism evidence="2 3">
    <name type="scientific">Desulfofustis glycolicus DSM 9705</name>
    <dbReference type="NCBI Taxonomy" id="1121409"/>
    <lineage>
        <taxon>Bacteria</taxon>
        <taxon>Pseudomonadati</taxon>
        <taxon>Thermodesulfobacteriota</taxon>
        <taxon>Desulfobulbia</taxon>
        <taxon>Desulfobulbales</taxon>
        <taxon>Desulfocapsaceae</taxon>
        <taxon>Desulfofustis</taxon>
    </lineage>
</organism>
<dbReference type="RefSeq" id="WP_073378680.1">
    <property type="nucleotide sequence ID" value="NZ_FQXS01000032.1"/>
</dbReference>
<sequence length="190" mass="20907">MRTCYQSSALLGIVAFVLFSLVLVASAEEFIIPPVPDKNAVLPANDGEADGCNSSRFACVMSGEAVLDKQTGLVWARNTEILRKAVPCEEAKRFCQDVEVGGKKGWRLPTREELISLLDTSQSRPALPEGHPFTQLRSFHYSGLGDVNYWTSTDFQGDSNSAWMVDLSVGRVIDSIKVFDGYAWPVRDGE</sequence>
<protein>
    <recommendedName>
        <fullName evidence="1">Lcl C-terminal domain-containing protein</fullName>
    </recommendedName>
</protein>
<dbReference type="STRING" id="1121409.SAMN02745124_03842"/>
<dbReference type="InterPro" id="IPR011460">
    <property type="entry name" value="Lcl_C"/>
</dbReference>
<reference evidence="2 3" key="1">
    <citation type="submission" date="2016-11" db="EMBL/GenBank/DDBJ databases">
        <authorList>
            <person name="Jaros S."/>
            <person name="Januszkiewicz K."/>
            <person name="Wedrychowicz H."/>
        </authorList>
    </citation>
    <scope>NUCLEOTIDE SEQUENCE [LARGE SCALE GENOMIC DNA]</scope>
    <source>
        <strain evidence="2 3">DSM 9705</strain>
    </source>
</reference>
<gene>
    <name evidence="2" type="ORF">SAMN02745124_03842</name>
</gene>
<dbReference type="AlphaFoldDB" id="A0A1M5YBX8"/>
<dbReference type="EMBL" id="FQXS01000032">
    <property type="protein sequence ID" value="SHI09482.1"/>
    <property type="molecule type" value="Genomic_DNA"/>
</dbReference>
<evidence type="ECO:0000259" key="1">
    <source>
        <dbReference type="Pfam" id="PF07603"/>
    </source>
</evidence>
<feature type="domain" description="Lcl C-terminal" evidence="1">
    <location>
        <begin position="65"/>
        <end position="187"/>
    </location>
</feature>
<dbReference type="Pfam" id="PF07603">
    <property type="entry name" value="Lcl_C"/>
    <property type="match status" value="1"/>
</dbReference>